<keyword evidence="4" id="KW-1134">Transmembrane beta strand</keyword>
<name>A0A0N1F7K9_9PROT</name>
<accession>A0A0N1F7K9</accession>
<evidence type="ECO:0000256" key="6">
    <source>
        <dbReference type="ARBA" id="ARBA00023136"/>
    </source>
</evidence>
<dbReference type="InterPro" id="IPR051906">
    <property type="entry name" value="TolC-like"/>
</dbReference>
<keyword evidence="7" id="KW-0998">Cell outer membrane</keyword>
<evidence type="ECO:0000256" key="4">
    <source>
        <dbReference type="ARBA" id="ARBA00022452"/>
    </source>
</evidence>
<evidence type="ECO:0000313" key="10">
    <source>
        <dbReference type="Proteomes" id="UP000031553"/>
    </source>
</evidence>
<dbReference type="EMBL" id="JUFX02000221">
    <property type="protein sequence ID" value="KPH85859.1"/>
    <property type="molecule type" value="Genomic_DNA"/>
</dbReference>
<evidence type="ECO:0000256" key="5">
    <source>
        <dbReference type="ARBA" id="ARBA00022692"/>
    </source>
</evidence>
<evidence type="ECO:0000256" key="8">
    <source>
        <dbReference type="SAM" id="Coils"/>
    </source>
</evidence>
<evidence type="ECO:0000256" key="3">
    <source>
        <dbReference type="ARBA" id="ARBA00022448"/>
    </source>
</evidence>
<proteinExistence type="inferred from homology"/>
<dbReference type="GO" id="GO:0009279">
    <property type="term" value="C:cell outer membrane"/>
    <property type="evidence" value="ECO:0007669"/>
    <property type="project" value="UniProtKB-SubCell"/>
</dbReference>
<dbReference type="Pfam" id="PF02321">
    <property type="entry name" value="OEP"/>
    <property type="match status" value="2"/>
</dbReference>
<evidence type="ECO:0000256" key="7">
    <source>
        <dbReference type="ARBA" id="ARBA00023237"/>
    </source>
</evidence>
<keyword evidence="8" id="KW-0175">Coiled coil</keyword>
<dbReference type="AlphaFoldDB" id="A0A0N1F7K9"/>
<keyword evidence="5" id="KW-0812">Transmembrane</keyword>
<evidence type="ECO:0000256" key="1">
    <source>
        <dbReference type="ARBA" id="ARBA00004442"/>
    </source>
</evidence>
<dbReference type="GO" id="GO:0015288">
    <property type="term" value="F:porin activity"/>
    <property type="evidence" value="ECO:0007669"/>
    <property type="project" value="TreeGrafter"/>
</dbReference>
<dbReference type="GO" id="GO:0015562">
    <property type="term" value="F:efflux transmembrane transporter activity"/>
    <property type="evidence" value="ECO:0007669"/>
    <property type="project" value="InterPro"/>
</dbReference>
<organism evidence="9 10">
    <name type="scientific">Komagataeibacter intermedius AF2</name>
    <dbReference type="NCBI Taxonomy" id="1458464"/>
    <lineage>
        <taxon>Bacteria</taxon>
        <taxon>Pseudomonadati</taxon>
        <taxon>Pseudomonadota</taxon>
        <taxon>Alphaproteobacteria</taxon>
        <taxon>Acetobacterales</taxon>
        <taxon>Acetobacteraceae</taxon>
        <taxon>Komagataeibacter</taxon>
    </lineage>
</organism>
<sequence length="433" mass="46777" precursor="true">MPHGLRVVDLLFHDAKSMTGSVRPKLFISVVFSTIWISPVAVAAEPGPSFHEAVGMAWAIDPVRTELQVGHHSARARASAAGSWFAGGPTLSGEYMDDHMLGSNEGYTTYQGGVSVPLWLPGQGSATRQVASAEAASIDEQLNVEHMALSIRVLDAGAAALIARTRVDVAHTLYDATARMATSATRAVHGGELASADGQMAQAAMENARNELALAQEEAENAAAALEVLLGRPAIPDLTRYGGDDVTHAHFVSPHDMEENDPRIQVAHRNVEAAEANMKLARRSFMPNPEIGVDAIHEKQYGSPWDDRVGLNFSIPLPSEVRNTPIMSEARNRLASATSQETQARRMVHLEVMRVRERLIAATTARQTTRTATENTEKRAEAQERAWRLGETSLDTALAARQTAANTRLASARAEVEWHVASIRMLIATGIVP</sequence>
<dbReference type="Gene3D" id="1.20.1600.10">
    <property type="entry name" value="Outer membrane efflux proteins (OEP)"/>
    <property type="match status" value="1"/>
</dbReference>
<dbReference type="GO" id="GO:1990281">
    <property type="term" value="C:efflux pump complex"/>
    <property type="evidence" value="ECO:0007669"/>
    <property type="project" value="TreeGrafter"/>
</dbReference>
<dbReference type="PANTHER" id="PTHR30026:SF20">
    <property type="entry name" value="OUTER MEMBRANE PROTEIN TOLC"/>
    <property type="match status" value="1"/>
</dbReference>
<comment type="caution">
    <text evidence="9">The sequence shown here is derived from an EMBL/GenBank/DDBJ whole genome shotgun (WGS) entry which is preliminary data.</text>
</comment>
<evidence type="ECO:0000256" key="2">
    <source>
        <dbReference type="ARBA" id="ARBA00007613"/>
    </source>
</evidence>
<dbReference type="Proteomes" id="UP000031553">
    <property type="component" value="Unassembled WGS sequence"/>
</dbReference>
<comment type="subcellular location">
    <subcellularLocation>
        <location evidence="1">Cell outer membrane</location>
    </subcellularLocation>
</comment>
<feature type="coiled-coil region" evidence="8">
    <location>
        <begin position="198"/>
        <end position="232"/>
    </location>
</feature>
<dbReference type="SUPFAM" id="SSF56954">
    <property type="entry name" value="Outer membrane efflux proteins (OEP)"/>
    <property type="match status" value="1"/>
</dbReference>
<reference evidence="9 10" key="1">
    <citation type="submission" date="2015-07" db="EMBL/GenBank/DDBJ databases">
        <title>Draft Genome Sequence of Komagataeibacter intermedius Strain AF2, Isolated from Kombucha Tea.</title>
        <authorList>
            <person name="Santos R.A."/>
            <person name="Berretta A.A."/>
            <person name="Barud H.S."/>
            <person name="Ribeiro S.J."/>
            <person name="Gonzalez-Garcia L.N."/>
            <person name="Zucchi T.D."/>
            <person name="Goldman G.H."/>
            <person name="Riano-Pachon D.M."/>
        </authorList>
    </citation>
    <scope>NUCLEOTIDE SEQUENCE [LARGE SCALE GENOMIC DNA]</scope>
    <source>
        <strain evidence="9 10">AF2</strain>
    </source>
</reference>
<evidence type="ECO:0000313" key="9">
    <source>
        <dbReference type="EMBL" id="KPH85859.1"/>
    </source>
</evidence>
<keyword evidence="6" id="KW-0472">Membrane</keyword>
<comment type="similarity">
    <text evidence="2">Belongs to the outer membrane factor (OMF) (TC 1.B.17) family.</text>
</comment>
<keyword evidence="3" id="KW-0813">Transport</keyword>
<dbReference type="InterPro" id="IPR003423">
    <property type="entry name" value="OMP_efflux"/>
</dbReference>
<dbReference type="PANTHER" id="PTHR30026">
    <property type="entry name" value="OUTER MEMBRANE PROTEIN TOLC"/>
    <property type="match status" value="1"/>
</dbReference>
<protein>
    <submittedName>
        <fullName evidence="9">Cobalt transporter</fullName>
    </submittedName>
</protein>
<gene>
    <name evidence="9" type="ORF">GLUCOINTEAF2_0203150</name>
</gene>